<dbReference type="InterPro" id="IPR010049">
    <property type="entry name" value="MTA_SAH_Nsdase"/>
</dbReference>
<sequence>MIQSISDSVSSIVARATGIIASLIFLAAAATAADRAPVAILGAMDVEVDGLIGAIDDRQTREILGLKFHEGVLEGTPVVVARGGVGKVNAAMVTTLLIEHFRPEVIVFTGVAGAVNPELRPGDIVIGKSALHHDFGTHSDEAFVRDATRNPVDGKLNPVQLPAPQEVLAAMLEAAETVQFRSVDSRMPQFRTGIVGTGDVFLMAKEPRRELRKTLGIDVVEMEGAAAAQVGHQLGVPVIIIRAISDRADKNAQLDFRRFAAAAAANNIRLVRSFLKIRHKTKH</sequence>
<keyword evidence="7" id="KW-0326">Glycosidase</keyword>
<dbReference type="GO" id="GO:0005829">
    <property type="term" value="C:cytosol"/>
    <property type="evidence" value="ECO:0007669"/>
    <property type="project" value="TreeGrafter"/>
</dbReference>
<dbReference type="PANTHER" id="PTHR46832:SF1">
    <property type="entry name" value="5'-METHYLTHIOADENOSINE_S-ADENOSYLHOMOCYSTEINE NUCLEOSIDASE"/>
    <property type="match status" value="1"/>
</dbReference>
<evidence type="ECO:0000256" key="5">
    <source>
        <dbReference type="ARBA" id="ARBA00023167"/>
    </source>
</evidence>
<gene>
    <name evidence="7" type="primary">mtnN_2</name>
    <name evidence="7" type="ORF">Pan189_35120</name>
</gene>
<reference evidence="7 8" key="1">
    <citation type="submission" date="2019-02" db="EMBL/GenBank/DDBJ databases">
        <title>Deep-cultivation of Planctomycetes and their phenomic and genomic characterization uncovers novel biology.</title>
        <authorList>
            <person name="Wiegand S."/>
            <person name="Jogler M."/>
            <person name="Boedeker C."/>
            <person name="Pinto D."/>
            <person name="Vollmers J."/>
            <person name="Rivas-Marin E."/>
            <person name="Kohn T."/>
            <person name="Peeters S.H."/>
            <person name="Heuer A."/>
            <person name="Rast P."/>
            <person name="Oberbeckmann S."/>
            <person name="Bunk B."/>
            <person name="Jeske O."/>
            <person name="Meyerdierks A."/>
            <person name="Storesund J.E."/>
            <person name="Kallscheuer N."/>
            <person name="Luecker S."/>
            <person name="Lage O.M."/>
            <person name="Pohl T."/>
            <person name="Merkel B.J."/>
            <person name="Hornburger P."/>
            <person name="Mueller R.-W."/>
            <person name="Bruemmer F."/>
            <person name="Labrenz M."/>
            <person name="Spormann A.M."/>
            <person name="Op den Camp H."/>
            <person name="Overmann J."/>
            <person name="Amann R."/>
            <person name="Jetten M.S.M."/>
            <person name="Mascher T."/>
            <person name="Medema M.H."/>
            <person name="Devos D.P."/>
            <person name="Kaster A.-K."/>
            <person name="Ovreas L."/>
            <person name="Rohde M."/>
            <person name="Galperin M.Y."/>
            <person name="Jogler C."/>
        </authorList>
    </citation>
    <scope>NUCLEOTIDE SEQUENCE [LARGE SCALE GENOMIC DNA]</scope>
    <source>
        <strain evidence="7 8">Pan189</strain>
    </source>
</reference>
<keyword evidence="3" id="KW-0028">Amino-acid biosynthesis</keyword>
<dbReference type="Proteomes" id="UP000317318">
    <property type="component" value="Chromosome"/>
</dbReference>
<name>A0A517R5I2_9PLAN</name>
<dbReference type="UniPathway" id="UPA00904">
    <property type="reaction ID" value="UER00871"/>
</dbReference>
<evidence type="ECO:0000256" key="2">
    <source>
        <dbReference type="ARBA" id="ARBA00011974"/>
    </source>
</evidence>
<dbReference type="GO" id="GO:0008782">
    <property type="term" value="F:adenosylhomocysteine nucleosidase activity"/>
    <property type="evidence" value="ECO:0007669"/>
    <property type="project" value="UniProtKB-EC"/>
</dbReference>
<dbReference type="GO" id="GO:0019284">
    <property type="term" value="P:L-methionine salvage from S-adenosylmethionine"/>
    <property type="evidence" value="ECO:0007669"/>
    <property type="project" value="TreeGrafter"/>
</dbReference>
<evidence type="ECO:0000313" key="8">
    <source>
        <dbReference type="Proteomes" id="UP000317318"/>
    </source>
</evidence>
<evidence type="ECO:0000313" key="7">
    <source>
        <dbReference type="EMBL" id="QDT39110.1"/>
    </source>
</evidence>
<evidence type="ECO:0000256" key="3">
    <source>
        <dbReference type="ARBA" id="ARBA00022605"/>
    </source>
</evidence>
<evidence type="ECO:0000256" key="1">
    <source>
        <dbReference type="ARBA" id="ARBA00004945"/>
    </source>
</evidence>
<evidence type="ECO:0000259" key="6">
    <source>
        <dbReference type="Pfam" id="PF01048"/>
    </source>
</evidence>
<dbReference type="PANTHER" id="PTHR46832">
    <property type="entry name" value="5'-METHYLTHIOADENOSINE/S-ADENOSYLHOMOCYSTEINE NUCLEOSIDASE"/>
    <property type="match status" value="1"/>
</dbReference>
<proteinExistence type="predicted"/>
<dbReference type="NCBIfam" id="NF004079">
    <property type="entry name" value="PRK05584.1"/>
    <property type="match status" value="1"/>
</dbReference>
<dbReference type="EMBL" id="CP036268">
    <property type="protein sequence ID" value="QDT39110.1"/>
    <property type="molecule type" value="Genomic_DNA"/>
</dbReference>
<dbReference type="SUPFAM" id="SSF53167">
    <property type="entry name" value="Purine and uridine phosphorylases"/>
    <property type="match status" value="1"/>
</dbReference>
<dbReference type="KEGG" id="svp:Pan189_35120"/>
<dbReference type="NCBIfam" id="TIGR01704">
    <property type="entry name" value="MTA_SAH-Nsdase"/>
    <property type="match status" value="1"/>
</dbReference>
<evidence type="ECO:0000256" key="4">
    <source>
        <dbReference type="ARBA" id="ARBA00022801"/>
    </source>
</evidence>
<dbReference type="Pfam" id="PF01048">
    <property type="entry name" value="PNP_UDP_1"/>
    <property type="match status" value="1"/>
</dbReference>
<dbReference type="GO" id="GO:0019509">
    <property type="term" value="P:L-methionine salvage from methylthioadenosine"/>
    <property type="evidence" value="ECO:0007669"/>
    <property type="project" value="UniProtKB-UniPathway"/>
</dbReference>
<dbReference type="CDD" id="cd09008">
    <property type="entry name" value="MTAN"/>
    <property type="match status" value="1"/>
</dbReference>
<protein>
    <recommendedName>
        <fullName evidence="2">adenosylhomocysteine nucleosidase</fullName>
        <ecNumber evidence="2">3.2.2.9</ecNumber>
    </recommendedName>
</protein>
<dbReference type="GO" id="GO:0008930">
    <property type="term" value="F:methylthioadenosine nucleosidase activity"/>
    <property type="evidence" value="ECO:0007669"/>
    <property type="project" value="InterPro"/>
</dbReference>
<keyword evidence="5" id="KW-0486">Methionine biosynthesis</keyword>
<comment type="pathway">
    <text evidence="1">Amino-acid biosynthesis; L-methionine biosynthesis via salvage pathway; S-methyl-5-thio-alpha-D-ribose 1-phosphate from S-methyl-5'-thioadenosine (hydrolase route): step 1/2.</text>
</comment>
<keyword evidence="8" id="KW-1185">Reference proteome</keyword>
<dbReference type="GO" id="GO:0009164">
    <property type="term" value="P:nucleoside catabolic process"/>
    <property type="evidence" value="ECO:0007669"/>
    <property type="project" value="InterPro"/>
</dbReference>
<dbReference type="RefSeq" id="WP_145365278.1">
    <property type="nucleotide sequence ID" value="NZ_CP036268.1"/>
</dbReference>
<dbReference type="InterPro" id="IPR035994">
    <property type="entry name" value="Nucleoside_phosphorylase_sf"/>
</dbReference>
<dbReference type="AlphaFoldDB" id="A0A517R5I2"/>
<dbReference type="EC" id="3.2.2.9" evidence="2"/>
<dbReference type="Gene3D" id="3.40.50.1580">
    <property type="entry name" value="Nucleoside phosphorylase domain"/>
    <property type="match status" value="1"/>
</dbReference>
<dbReference type="InterPro" id="IPR000845">
    <property type="entry name" value="Nucleoside_phosphorylase_d"/>
</dbReference>
<dbReference type="OrthoDB" id="261107at2"/>
<accession>A0A517R5I2</accession>
<feature type="domain" description="Nucleoside phosphorylase" evidence="6">
    <location>
        <begin position="37"/>
        <end position="276"/>
    </location>
</feature>
<keyword evidence="4 7" id="KW-0378">Hydrolase</keyword>
<organism evidence="7 8">
    <name type="scientific">Stratiformator vulcanicus</name>
    <dbReference type="NCBI Taxonomy" id="2527980"/>
    <lineage>
        <taxon>Bacteria</taxon>
        <taxon>Pseudomonadati</taxon>
        <taxon>Planctomycetota</taxon>
        <taxon>Planctomycetia</taxon>
        <taxon>Planctomycetales</taxon>
        <taxon>Planctomycetaceae</taxon>
        <taxon>Stratiformator</taxon>
    </lineage>
</organism>